<dbReference type="EMBL" id="CP089984">
    <property type="protein sequence ID" value="WXB13592.1"/>
    <property type="molecule type" value="Genomic_DNA"/>
</dbReference>
<sequence length="102" mass="10896">MGNRLYVGNLPFQADAAWLRSTFSASGDVTDVQLVSDRETGQSRGYAFVTMSSEAAASKAIANMNGSVVNGRTLKVNTADARPNPRGGDRAQDTDASRRKSR</sequence>
<keyword evidence="5" id="KW-1185">Reference proteome</keyword>
<dbReference type="CDD" id="cd21608">
    <property type="entry name" value="RRM2_NsCP33_like"/>
    <property type="match status" value="1"/>
</dbReference>
<dbReference type="RefSeq" id="WP_394823206.1">
    <property type="nucleotide sequence ID" value="NZ_CP089984.1"/>
</dbReference>
<dbReference type="InterPro" id="IPR048289">
    <property type="entry name" value="RRM2_NsCP33-like"/>
</dbReference>
<dbReference type="Gene3D" id="3.30.70.330">
    <property type="match status" value="1"/>
</dbReference>
<accession>A0ABZ2LS51</accession>
<dbReference type="InterPro" id="IPR000504">
    <property type="entry name" value="RRM_dom"/>
</dbReference>
<organism evidence="4 5">
    <name type="scientific">Pendulispora albinea</name>
    <dbReference type="NCBI Taxonomy" id="2741071"/>
    <lineage>
        <taxon>Bacteria</taxon>
        <taxon>Pseudomonadati</taxon>
        <taxon>Myxococcota</taxon>
        <taxon>Myxococcia</taxon>
        <taxon>Myxococcales</taxon>
        <taxon>Sorangiineae</taxon>
        <taxon>Pendulisporaceae</taxon>
        <taxon>Pendulispora</taxon>
    </lineage>
</organism>
<gene>
    <name evidence="4" type="ORF">LZC94_37865</name>
</gene>
<dbReference type="InterPro" id="IPR052462">
    <property type="entry name" value="SLIRP/GR-RBP-like"/>
</dbReference>
<evidence type="ECO:0000313" key="4">
    <source>
        <dbReference type="EMBL" id="WXB13592.1"/>
    </source>
</evidence>
<dbReference type="PANTHER" id="PTHR48027">
    <property type="entry name" value="HETEROGENEOUS NUCLEAR RIBONUCLEOPROTEIN 87F-RELATED"/>
    <property type="match status" value="1"/>
</dbReference>
<feature type="compositionally biased region" description="Basic and acidic residues" evidence="2">
    <location>
        <begin position="87"/>
        <end position="102"/>
    </location>
</feature>
<dbReference type="SUPFAM" id="SSF54928">
    <property type="entry name" value="RNA-binding domain, RBD"/>
    <property type="match status" value="1"/>
</dbReference>
<keyword evidence="1" id="KW-0694">RNA-binding</keyword>
<name>A0ABZ2LS51_9BACT</name>
<dbReference type="Proteomes" id="UP001370348">
    <property type="component" value="Chromosome"/>
</dbReference>
<protein>
    <submittedName>
        <fullName evidence="4">RNA-binding protein</fullName>
    </submittedName>
</protein>
<dbReference type="InterPro" id="IPR035979">
    <property type="entry name" value="RBD_domain_sf"/>
</dbReference>
<dbReference type="InterPro" id="IPR012677">
    <property type="entry name" value="Nucleotide-bd_a/b_plait_sf"/>
</dbReference>
<dbReference type="PROSITE" id="PS50102">
    <property type="entry name" value="RRM"/>
    <property type="match status" value="1"/>
</dbReference>
<proteinExistence type="predicted"/>
<evidence type="ECO:0000256" key="1">
    <source>
        <dbReference type="ARBA" id="ARBA00022884"/>
    </source>
</evidence>
<evidence type="ECO:0000313" key="5">
    <source>
        <dbReference type="Proteomes" id="UP001370348"/>
    </source>
</evidence>
<evidence type="ECO:0000256" key="2">
    <source>
        <dbReference type="SAM" id="MobiDB-lite"/>
    </source>
</evidence>
<reference evidence="4 5" key="1">
    <citation type="submission" date="2021-12" db="EMBL/GenBank/DDBJ databases">
        <title>Discovery of the Pendulisporaceae a myxobacterial family with distinct sporulation behavior and unique specialized metabolism.</title>
        <authorList>
            <person name="Garcia R."/>
            <person name="Popoff A."/>
            <person name="Bader C.D."/>
            <person name="Loehr J."/>
            <person name="Walesch S."/>
            <person name="Walt C."/>
            <person name="Boldt J."/>
            <person name="Bunk B."/>
            <person name="Haeckl F.J.F.P.J."/>
            <person name="Gunesch A.P."/>
            <person name="Birkelbach J."/>
            <person name="Nuebel U."/>
            <person name="Pietschmann T."/>
            <person name="Bach T."/>
            <person name="Mueller R."/>
        </authorList>
    </citation>
    <scope>NUCLEOTIDE SEQUENCE [LARGE SCALE GENOMIC DNA]</scope>
    <source>
        <strain evidence="4 5">MSr11954</strain>
    </source>
</reference>
<feature type="region of interest" description="Disordered" evidence="2">
    <location>
        <begin position="71"/>
        <end position="102"/>
    </location>
</feature>
<feature type="domain" description="RRM" evidence="3">
    <location>
        <begin position="3"/>
        <end position="81"/>
    </location>
</feature>
<evidence type="ECO:0000259" key="3">
    <source>
        <dbReference type="PROSITE" id="PS50102"/>
    </source>
</evidence>
<dbReference type="SMART" id="SM00360">
    <property type="entry name" value="RRM"/>
    <property type="match status" value="1"/>
</dbReference>
<dbReference type="Pfam" id="PF00076">
    <property type="entry name" value="RRM_1"/>
    <property type="match status" value="1"/>
</dbReference>